<name>A0A8S9QSD9_BRACR</name>
<comment type="caution">
    <text evidence="1">The sequence shown here is derived from an EMBL/GenBank/DDBJ whole genome shotgun (WGS) entry which is preliminary data.</text>
</comment>
<reference evidence="1" key="1">
    <citation type="submission" date="2019-12" db="EMBL/GenBank/DDBJ databases">
        <title>Genome sequencing and annotation of Brassica cretica.</title>
        <authorList>
            <person name="Studholme D.J."/>
            <person name="Sarris P."/>
        </authorList>
    </citation>
    <scope>NUCLEOTIDE SEQUENCE</scope>
    <source>
        <strain evidence="1">PFS-109/04</strain>
        <tissue evidence="1">Leaf</tissue>
    </source>
</reference>
<evidence type="ECO:0000313" key="1">
    <source>
        <dbReference type="EMBL" id="KAF3553299.1"/>
    </source>
</evidence>
<accession>A0A8S9QSD9</accession>
<protein>
    <submittedName>
        <fullName evidence="1">Uncharacterized protein</fullName>
    </submittedName>
</protein>
<evidence type="ECO:0000313" key="2">
    <source>
        <dbReference type="Proteomes" id="UP000712600"/>
    </source>
</evidence>
<dbReference type="EMBL" id="QGKX02000996">
    <property type="protein sequence ID" value="KAF3553299.1"/>
    <property type="molecule type" value="Genomic_DNA"/>
</dbReference>
<sequence length="158" mass="17784">MSSLPNTAQIISELEYELEGSINVCPWLDHGPRSKERELPNLPIRFESQIMGRGVRKESYRIYRSALKVRFPCQSRLCGLFSSDRRTLGVLETDGFDASLPTWSLGGRLILIHFGANDTAFRVYNKCPQFLEPVEDALYEVINRASDAGITPLHVAAL</sequence>
<dbReference type="AlphaFoldDB" id="A0A8S9QSD9"/>
<organism evidence="1 2">
    <name type="scientific">Brassica cretica</name>
    <name type="common">Mustard</name>
    <dbReference type="NCBI Taxonomy" id="69181"/>
    <lineage>
        <taxon>Eukaryota</taxon>
        <taxon>Viridiplantae</taxon>
        <taxon>Streptophyta</taxon>
        <taxon>Embryophyta</taxon>
        <taxon>Tracheophyta</taxon>
        <taxon>Spermatophyta</taxon>
        <taxon>Magnoliopsida</taxon>
        <taxon>eudicotyledons</taxon>
        <taxon>Gunneridae</taxon>
        <taxon>Pentapetalae</taxon>
        <taxon>rosids</taxon>
        <taxon>malvids</taxon>
        <taxon>Brassicales</taxon>
        <taxon>Brassicaceae</taxon>
        <taxon>Brassiceae</taxon>
        <taxon>Brassica</taxon>
    </lineage>
</organism>
<gene>
    <name evidence="1" type="ORF">F2Q69_00016917</name>
</gene>
<proteinExistence type="predicted"/>
<dbReference type="Proteomes" id="UP000712600">
    <property type="component" value="Unassembled WGS sequence"/>
</dbReference>